<evidence type="ECO:0000313" key="3">
    <source>
        <dbReference type="Proteomes" id="UP000237000"/>
    </source>
</evidence>
<evidence type="ECO:0000313" key="2">
    <source>
        <dbReference type="EMBL" id="PON97001.1"/>
    </source>
</evidence>
<name>A0A2P5FGT3_TREOI</name>
<dbReference type="AlphaFoldDB" id="A0A2P5FGT3"/>
<feature type="region of interest" description="Disordered" evidence="1">
    <location>
        <begin position="869"/>
        <end position="916"/>
    </location>
</feature>
<dbReference type="PANTHER" id="PTHR34536">
    <property type="entry name" value="DENTIN SIALOPHOSPHOPROTEIN-LIKE PROTEIN"/>
    <property type="match status" value="1"/>
</dbReference>
<sequence>MISAKGLELTSFIDPGLTWKNVTKGYRRSTRRSRKPIERSPRSDADLTDKGAESPSETTVSESEKLGVAVLGQRFSEKIEHVPIKKRRFTVRSPSPPPCFSSPQVEDSDQFVDGPYSSDPQSYLKLISKKRLIAMDASWKMKNVKPRYGDDFSGIEILAAAACNNNVGDDENHVDDNLAVLESFQDSRDKLVSAFPPKECISSKEATQSSPIDKVVEAARECSDLPEHTDLNHHDGATGKHIDADKRTVDRSVSLRDVRLHWDLNVEMDAWEQPCDTFCVDSQINALADLQSEKLLVLEACELEKESRDVKNDIGTPLQPIIESEEHKFEPSSGIDRNEDEYVPSDKAFESSTFTGFVAEKSQDVTRDAITNVSLCSESDKIEGSVLSEGTDKTSSTDSAAKQMNEDLSLGAQPRREEKLEGVDCEVDRTLRNEDGVGSAMVSRLHGDLESQEIMSSDSSCPPVPVSKAEDMGIGRTELCNEDITASGVSLGEGQPIIAVHEEEQVAEALSACTDYSKAVSLEFADNSIPILEGGVGSSSHEVSQKCRDNSASRLGRVAIEDACDDSHTLDVCDKDLSGGKGNTMDCDNHDIVGKENPMEFDTGYDSQYEDGELRESDVPYREDNDCDYGEAECVDYGSDMCDDTGDYSMCSKFGMQVECSEDEFCGPEVRSLDRNMKVERMLCEKVEHGTAGDALRQHSMGTKIITSGSDDLPRGSEISSNRVAGITEGCIIRKHNADCLDPFDDKDSPAKVVGSGVSRKELSVIAESSSSDPLRRSDNILVQRSRSSNFDLCTQAEEACDDHCMGKERSDLQMRWDLRRRESPTYNGSFGSDRPRPKSVIEGRRYAMHPEAVGIAGADNHVHRQAINSSSNGSYRHPLRRRSPANRGDAQNMHRGMVPLRDTSPDRRRFRRYPQGVGRDFREEYHRTLPHNGSDEYPYHVNRMVRREQNTSPPPRGPVYYRRPYKRSQSRSRSRSPGSWVLSREHEFAKHRSSRSPDYRFVSRMERMRLPFQKSFGAKYEMGFTSPPRRRFSPQHNSRWFDDQNGASDHFRGRRLPTRTFQQQGQRFESVGSSRRLNSDDYYEPTMRPARFSGMGRGGRVRRFEGSDDERRKHEIFPRVRHSDSDGVVRRFRYDEEDSFASRNTHNYNDSDNSNGAERRPRNNVYAGELVKRKVN</sequence>
<evidence type="ECO:0000256" key="1">
    <source>
        <dbReference type="SAM" id="MobiDB-lite"/>
    </source>
</evidence>
<keyword evidence="3" id="KW-1185">Reference proteome</keyword>
<comment type="caution">
    <text evidence="2">The sequence shown here is derived from an EMBL/GenBank/DDBJ whole genome shotgun (WGS) entry which is preliminary data.</text>
</comment>
<dbReference type="STRING" id="63057.A0A2P5FGT3"/>
<feature type="compositionally biased region" description="Basic residues" evidence="1">
    <location>
        <begin position="964"/>
        <end position="975"/>
    </location>
</feature>
<feature type="region of interest" description="Disordered" evidence="1">
    <location>
        <begin position="922"/>
        <end position="941"/>
    </location>
</feature>
<feature type="region of interest" description="Disordered" evidence="1">
    <location>
        <begin position="23"/>
        <end position="64"/>
    </location>
</feature>
<dbReference type="OrthoDB" id="1350766at2759"/>
<dbReference type="FunCoup" id="A0A2P5FGT3">
    <property type="interactions" value="645"/>
</dbReference>
<dbReference type="InParanoid" id="A0A2P5FGT3"/>
<gene>
    <name evidence="2" type="ORF">TorRG33x02_073800</name>
</gene>
<dbReference type="Proteomes" id="UP000237000">
    <property type="component" value="Unassembled WGS sequence"/>
</dbReference>
<feature type="region of interest" description="Disordered" evidence="1">
    <location>
        <begin position="946"/>
        <end position="988"/>
    </location>
</feature>
<protein>
    <submittedName>
        <fullName evidence="2">Uncharacterized protein</fullName>
    </submittedName>
</protein>
<dbReference type="PANTHER" id="PTHR34536:SF6">
    <property type="entry name" value="DENTIN SIALOPHOSPHOPROTEIN-LIKE PROTEIN"/>
    <property type="match status" value="1"/>
</dbReference>
<feature type="compositionally biased region" description="Polar residues" evidence="1">
    <location>
        <begin position="1143"/>
        <end position="1157"/>
    </location>
</feature>
<feature type="compositionally biased region" description="Basic and acidic residues" evidence="1">
    <location>
        <begin position="922"/>
        <end position="939"/>
    </location>
</feature>
<feature type="region of interest" description="Disordered" evidence="1">
    <location>
        <begin position="1065"/>
        <end position="1111"/>
    </location>
</feature>
<organism evidence="2 3">
    <name type="scientific">Trema orientale</name>
    <name type="common">Charcoal tree</name>
    <name type="synonym">Celtis orientalis</name>
    <dbReference type="NCBI Taxonomy" id="63057"/>
    <lineage>
        <taxon>Eukaryota</taxon>
        <taxon>Viridiplantae</taxon>
        <taxon>Streptophyta</taxon>
        <taxon>Embryophyta</taxon>
        <taxon>Tracheophyta</taxon>
        <taxon>Spermatophyta</taxon>
        <taxon>Magnoliopsida</taxon>
        <taxon>eudicotyledons</taxon>
        <taxon>Gunneridae</taxon>
        <taxon>Pentapetalae</taxon>
        <taxon>rosids</taxon>
        <taxon>fabids</taxon>
        <taxon>Rosales</taxon>
        <taxon>Cannabaceae</taxon>
        <taxon>Trema</taxon>
    </lineage>
</organism>
<feature type="region of interest" description="Disordered" evidence="1">
    <location>
        <begin position="1143"/>
        <end position="1177"/>
    </location>
</feature>
<feature type="compositionally biased region" description="Basic residues" evidence="1">
    <location>
        <begin position="25"/>
        <end position="34"/>
    </location>
</feature>
<feature type="region of interest" description="Disordered" evidence="1">
    <location>
        <begin position="384"/>
        <end position="422"/>
    </location>
</feature>
<accession>A0A2P5FGT3</accession>
<dbReference type="EMBL" id="JXTC01000035">
    <property type="protein sequence ID" value="PON97001.1"/>
    <property type="molecule type" value="Genomic_DNA"/>
</dbReference>
<feature type="compositionally biased region" description="Polar residues" evidence="1">
    <location>
        <begin position="1065"/>
        <end position="1077"/>
    </location>
</feature>
<feature type="compositionally biased region" description="Polar residues" evidence="1">
    <location>
        <begin position="393"/>
        <end position="402"/>
    </location>
</feature>
<reference evidence="3" key="1">
    <citation type="submission" date="2016-06" db="EMBL/GenBank/DDBJ databases">
        <title>Parallel loss of symbiosis genes in relatives of nitrogen-fixing non-legume Parasponia.</title>
        <authorList>
            <person name="Van Velzen R."/>
            <person name="Holmer R."/>
            <person name="Bu F."/>
            <person name="Rutten L."/>
            <person name="Van Zeijl A."/>
            <person name="Liu W."/>
            <person name="Santuari L."/>
            <person name="Cao Q."/>
            <person name="Sharma T."/>
            <person name="Shen D."/>
            <person name="Roswanjaya Y."/>
            <person name="Wardhani T."/>
            <person name="Kalhor M.S."/>
            <person name="Jansen J."/>
            <person name="Van den Hoogen J."/>
            <person name="Gungor B."/>
            <person name="Hartog M."/>
            <person name="Hontelez J."/>
            <person name="Verver J."/>
            <person name="Yang W.-C."/>
            <person name="Schijlen E."/>
            <person name="Repin R."/>
            <person name="Schilthuizen M."/>
            <person name="Schranz E."/>
            <person name="Heidstra R."/>
            <person name="Miyata K."/>
            <person name="Fedorova E."/>
            <person name="Kohlen W."/>
            <person name="Bisseling T."/>
            <person name="Smit S."/>
            <person name="Geurts R."/>
        </authorList>
    </citation>
    <scope>NUCLEOTIDE SEQUENCE [LARGE SCALE GENOMIC DNA]</scope>
    <source>
        <strain evidence="3">cv. RG33-2</strain>
    </source>
</reference>
<proteinExistence type="predicted"/>
<feature type="compositionally biased region" description="Basic and acidic residues" evidence="1">
    <location>
        <begin position="35"/>
        <end position="52"/>
    </location>
</feature>